<evidence type="ECO:0000313" key="13">
    <source>
        <dbReference type="Proteomes" id="UP000275267"/>
    </source>
</evidence>
<keyword evidence="3" id="KW-0964">Secreted</keyword>
<evidence type="ECO:0000256" key="6">
    <source>
        <dbReference type="ARBA" id="ARBA00023329"/>
    </source>
</evidence>
<dbReference type="PANTHER" id="PTHR35293:SF12">
    <property type="entry name" value="EXPRESSED PROTEIN"/>
    <property type="match status" value="1"/>
</dbReference>
<feature type="chain" id="PRO_5018245936" evidence="10">
    <location>
        <begin position="19"/>
        <end position="155"/>
    </location>
</feature>
<accession>A0A3L6SYH4</accession>
<evidence type="ECO:0000256" key="7">
    <source>
        <dbReference type="ARBA" id="ARBA00034457"/>
    </source>
</evidence>
<evidence type="ECO:0000256" key="9">
    <source>
        <dbReference type="SAM" id="MobiDB-lite"/>
    </source>
</evidence>
<evidence type="ECO:0000259" key="11">
    <source>
        <dbReference type="Pfam" id="PF05617"/>
    </source>
</evidence>
<keyword evidence="5" id="KW-0278">Fertilization</keyword>
<dbReference type="InterPro" id="IPR044711">
    <property type="entry name" value="EC11-15"/>
</dbReference>
<evidence type="ECO:0000256" key="10">
    <source>
        <dbReference type="SAM" id="SignalP"/>
    </source>
</evidence>
<feature type="region of interest" description="Disordered" evidence="9">
    <location>
        <begin position="134"/>
        <end position="155"/>
    </location>
</feature>
<evidence type="ECO:0000256" key="1">
    <source>
        <dbReference type="ARBA" id="ARBA00004541"/>
    </source>
</evidence>
<dbReference type="GO" id="GO:0080155">
    <property type="term" value="P:regulation of double fertilization forming a zygote and endosperm"/>
    <property type="evidence" value="ECO:0007669"/>
    <property type="project" value="UniProtKB-ARBA"/>
</dbReference>
<feature type="compositionally biased region" description="Pro residues" evidence="9">
    <location>
        <begin position="141"/>
        <end position="155"/>
    </location>
</feature>
<comment type="caution">
    <text evidence="12">The sequence shown here is derived from an EMBL/GenBank/DDBJ whole genome shotgun (WGS) entry which is preliminary data.</text>
</comment>
<reference evidence="13" key="1">
    <citation type="journal article" date="2019" name="Nat. Commun.">
        <title>The genome of broomcorn millet.</title>
        <authorList>
            <person name="Zou C."/>
            <person name="Miki D."/>
            <person name="Li D."/>
            <person name="Tang Q."/>
            <person name="Xiao L."/>
            <person name="Rajput S."/>
            <person name="Deng P."/>
            <person name="Jia W."/>
            <person name="Huang R."/>
            <person name="Zhang M."/>
            <person name="Sun Y."/>
            <person name="Hu J."/>
            <person name="Fu X."/>
            <person name="Schnable P.S."/>
            <person name="Li F."/>
            <person name="Zhang H."/>
            <person name="Feng B."/>
            <person name="Zhu X."/>
            <person name="Liu R."/>
            <person name="Schnable J.C."/>
            <person name="Zhu J.-K."/>
            <person name="Zhang H."/>
        </authorList>
    </citation>
    <scope>NUCLEOTIDE SEQUENCE [LARGE SCALE GENOMIC DNA]</scope>
</reference>
<evidence type="ECO:0000256" key="3">
    <source>
        <dbReference type="ARBA" id="ARBA00022525"/>
    </source>
</evidence>
<feature type="domain" description="Prolamin-like" evidence="11">
    <location>
        <begin position="66"/>
        <end position="130"/>
    </location>
</feature>
<dbReference type="GO" id="GO:0031410">
    <property type="term" value="C:cytoplasmic vesicle"/>
    <property type="evidence" value="ECO:0007669"/>
    <property type="project" value="UniProtKB-SubCell"/>
</dbReference>
<dbReference type="STRING" id="4540.A0A3L6SYH4"/>
<name>A0A3L6SYH4_PANMI</name>
<dbReference type="Pfam" id="PF05617">
    <property type="entry name" value="Prolamin_like"/>
    <property type="match status" value="1"/>
</dbReference>
<comment type="function">
    <text evidence="7">Involved in the regulation of gamete interactions during the double fertilization and to prevent multiple-pollen tube attraction; mediates the redistribution of the gamete fusogen HAP2/GCS1 to the cell surface after secretion upon sperm arrival.</text>
</comment>
<dbReference type="EMBL" id="PQIB02000003">
    <property type="protein sequence ID" value="RLN29393.1"/>
    <property type="molecule type" value="Genomic_DNA"/>
</dbReference>
<dbReference type="GO" id="GO:0009567">
    <property type="term" value="P:double fertilization forming a zygote and endosperm"/>
    <property type="evidence" value="ECO:0007669"/>
    <property type="project" value="InterPro"/>
</dbReference>
<dbReference type="OrthoDB" id="782765at2759"/>
<proteinExistence type="inferred from homology"/>
<evidence type="ECO:0000256" key="8">
    <source>
        <dbReference type="ARBA" id="ARBA00034484"/>
    </source>
</evidence>
<gene>
    <name evidence="12" type="ORF">C2845_PM05G04550</name>
</gene>
<feature type="signal peptide" evidence="10">
    <location>
        <begin position="1"/>
        <end position="18"/>
    </location>
</feature>
<organism evidence="12 13">
    <name type="scientific">Panicum miliaceum</name>
    <name type="common">Proso millet</name>
    <name type="synonym">Broomcorn millet</name>
    <dbReference type="NCBI Taxonomy" id="4540"/>
    <lineage>
        <taxon>Eukaryota</taxon>
        <taxon>Viridiplantae</taxon>
        <taxon>Streptophyta</taxon>
        <taxon>Embryophyta</taxon>
        <taxon>Tracheophyta</taxon>
        <taxon>Spermatophyta</taxon>
        <taxon>Magnoliopsida</taxon>
        <taxon>Liliopsida</taxon>
        <taxon>Poales</taxon>
        <taxon>Poaceae</taxon>
        <taxon>PACMAD clade</taxon>
        <taxon>Panicoideae</taxon>
        <taxon>Panicodae</taxon>
        <taxon>Paniceae</taxon>
        <taxon>Panicinae</taxon>
        <taxon>Panicum</taxon>
        <taxon>Panicum sect. Panicum</taxon>
    </lineage>
</organism>
<evidence type="ECO:0000256" key="2">
    <source>
        <dbReference type="ARBA" id="ARBA00004613"/>
    </source>
</evidence>
<evidence type="ECO:0000256" key="5">
    <source>
        <dbReference type="ARBA" id="ARBA00023279"/>
    </source>
</evidence>
<comment type="similarity">
    <text evidence="8">Belongs to the plant egg cell-secreted peptide family.</text>
</comment>
<evidence type="ECO:0000256" key="4">
    <source>
        <dbReference type="ARBA" id="ARBA00022729"/>
    </source>
</evidence>
<sequence>MAMAMAAAPLLRLDVVAALLLFLAVTPPAPAVARGAPASAVVPPLVARLRAFSVSLDEAGGGGFAECWDSLTRLGSCTSEIVLFFVNGESYIGPECCVAVRGATRHCWPAMLASVGFTAEEADVLRGFCDAEEAAAKDKGPPPAPSGPAPAPPKP</sequence>
<dbReference type="Proteomes" id="UP000275267">
    <property type="component" value="Unassembled WGS sequence"/>
</dbReference>
<dbReference type="PANTHER" id="PTHR35293">
    <property type="entry name" value="EGG CELL-SECRETED PROTEIN 1.5"/>
    <property type="match status" value="1"/>
</dbReference>
<dbReference type="AlphaFoldDB" id="A0A3L6SYH4"/>
<comment type="subcellular location">
    <subcellularLocation>
        <location evidence="1">Cytoplasmic vesicle</location>
    </subcellularLocation>
    <subcellularLocation>
        <location evidence="2">Secreted</location>
    </subcellularLocation>
</comment>
<dbReference type="GO" id="GO:2000008">
    <property type="term" value="P:regulation of protein localization to cell surface"/>
    <property type="evidence" value="ECO:0007669"/>
    <property type="project" value="UniProtKB-ARBA"/>
</dbReference>
<protein>
    <submittedName>
        <fullName evidence="12">Egg cell-secreted protein 1.4</fullName>
    </submittedName>
</protein>
<keyword evidence="6" id="KW-0968">Cytoplasmic vesicle</keyword>
<evidence type="ECO:0000313" key="12">
    <source>
        <dbReference type="EMBL" id="RLN29393.1"/>
    </source>
</evidence>
<dbReference type="GO" id="GO:0005576">
    <property type="term" value="C:extracellular region"/>
    <property type="evidence" value="ECO:0007669"/>
    <property type="project" value="UniProtKB-SubCell"/>
</dbReference>
<dbReference type="InterPro" id="IPR008502">
    <property type="entry name" value="Prolamin-like"/>
</dbReference>
<keyword evidence="4 10" id="KW-0732">Signal</keyword>
<keyword evidence="13" id="KW-1185">Reference proteome</keyword>